<dbReference type="Pfam" id="PF02801">
    <property type="entry name" value="Ketoacyl-synt_C"/>
    <property type="match status" value="1"/>
</dbReference>
<keyword evidence="6" id="KW-1185">Reference proteome</keyword>
<organism evidence="5 6">
    <name type="scientific">Treponema bryantii</name>
    <dbReference type="NCBI Taxonomy" id="163"/>
    <lineage>
        <taxon>Bacteria</taxon>
        <taxon>Pseudomonadati</taxon>
        <taxon>Spirochaetota</taxon>
        <taxon>Spirochaetia</taxon>
        <taxon>Spirochaetales</taxon>
        <taxon>Treponemataceae</taxon>
        <taxon>Treponema</taxon>
    </lineage>
</organism>
<dbReference type="PROSITE" id="PS52004">
    <property type="entry name" value="KS3_2"/>
    <property type="match status" value="1"/>
</dbReference>
<dbReference type="Proteomes" id="UP000182737">
    <property type="component" value="Unassembled WGS sequence"/>
</dbReference>
<dbReference type="GO" id="GO:0004315">
    <property type="term" value="F:3-oxoacyl-[acyl-carrier-protein] synthase activity"/>
    <property type="evidence" value="ECO:0007669"/>
    <property type="project" value="InterPro"/>
</dbReference>
<accession>A0A1I3HTQ5</accession>
<protein>
    <submittedName>
        <fullName evidence="5">3-oxoacyl-[acyl-carrier-protein] synthase-1</fullName>
    </submittedName>
</protein>
<name>A0A1I3HTQ5_9SPIR</name>
<dbReference type="OrthoDB" id="9808669at2"/>
<reference evidence="6" key="1">
    <citation type="submission" date="2016-10" db="EMBL/GenBank/DDBJ databases">
        <authorList>
            <person name="Varghese N."/>
            <person name="Submissions S."/>
        </authorList>
    </citation>
    <scope>NUCLEOTIDE SEQUENCE [LARGE SCALE GENOMIC DNA]</scope>
    <source>
        <strain evidence="6">XBD1002</strain>
    </source>
</reference>
<dbReference type="InterPro" id="IPR018201">
    <property type="entry name" value="Ketoacyl_synth_AS"/>
</dbReference>
<dbReference type="CDD" id="cd00834">
    <property type="entry name" value="KAS_I_II"/>
    <property type="match status" value="1"/>
</dbReference>
<comment type="similarity">
    <text evidence="1 3">Belongs to the thiolase-like superfamily. Beta-ketoacyl-ACP synthases family.</text>
</comment>
<feature type="domain" description="Ketosynthase family 3 (KS3)" evidence="4">
    <location>
        <begin position="1"/>
        <end position="412"/>
    </location>
</feature>
<proteinExistence type="inferred from homology"/>
<dbReference type="PANTHER" id="PTHR11712">
    <property type="entry name" value="POLYKETIDE SYNTHASE-RELATED"/>
    <property type="match status" value="1"/>
</dbReference>
<evidence type="ECO:0000256" key="3">
    <source>
        <dbReference type="RuleBase" id="RU003694"/>
    </source>
</evidence>
<dbReference type="Gene3D" id="3.40.47.10">
    <property type="match status" value="2"/>
</dbReference>
<evidence type="ECO:0000313" key="5">
    <source>
        <dbReference type="EMBL" id="SFI39148.1"/>
    </source>
</evidence>
<gene>
    <name evidence="5" type="ORF">SAMN04487775_10175</name>
</gene>
<dbReference type="InterPro" id="IPR000794">
    <property type="entry name" value="Beta-ketoacyl_synthase"/>
</dbReference>
<keyword evidence="2 3" id="KW-0808">Transferase</keyword>
<dbReference type="SMART" id="SM00825">
    <property type="entry name" value="PKS_KS"/>
    <property type="match status" value="1"/>
</dbReference>
<dbReference type="InterPro" id="IPR016039">
    <property type="entry name" value="Thiolase-like"/>
</dbReference>
<dbReference type="PROSITE" id="PS00606">
    <property type="entry name" value="KS3_1"/>
    <property type="match status" value="1"/>
</dbReference>
<dbReference type="InterPro" id="IPR014031">
    <property type="entry name" value="Ketoacyl_synth_C"/>
</dbReference>
<dbReference type="GO" id="GO:0006633">
    <property type="term" value="P:fatty acid biosynthetic process"/>
    <property type="evidence" value="ECO:0007669"/>
    <property type="project" value="InterPro"/>
</dbReference>
<dbReference type="SUPFAM" id="SSF53901">
    <property type="entry name" value="Thiolase-like"/>
    <property type="match status" value="1"/>
</dbReference>
<dbReference type="PANTHER" id="PTHR11712:SF320">
    <property type="entry name" value="BETA-KETOACYL SYNTHASE"/>
    <property type="match status" value="1"/>
</dbReference>
<dbReference type="InterPro" id="IPR014030">
    <property type="entry name" value="Ketoacyl_synth_N"/>
</dbReference>
<dbReference type="GO" id="GO:0005829">
    <property type="term" value="C:cytosol"/>
    <property type="evidence" value="ECO:0007669"/>
    <property type="project" value="TreeGrafter"/>
</dbReference>
<evidence type="ECO:0000256" key="1">
    <source>
        <dbReference type="ARBA" id="ARBA00008467"/>
    </source>
</evidence>
<dbReference type="AlphaFoldDB" id="A0A1I3HTQ5"/>
<evidence type="ECO:0000256" key="2">
    <source>
        <dbReference type="ARBA" id="ARBA00022679"/>
    </source>
</evidence>
<dbReference type="RefSeq" id="WP_074929640.1">
    <property type="nucleotide sequence ID" value="NZ_FORI01000001.1"/>
</dbReference>
<evidence type="ECO:0000313" key="6">
    <source>
        <dbReference type="Proteomes" id="UP000182737"/>
    </source>
</evidence>
<dbReference type="InterPro" id="IPR020841">
    <property type="entry name" value="PKS_Beta-ketoAc_synthase_dom"/>
</dbReference>
<dbReference type="EMBL" id="FORI01000001">
    <property type="protein sequence ID" value="SFI39148.1"/>
    <property type="molecule type" value="Genomic_DNA"/>
</dbReference>
<evidence type="ECO:0000259" key="4">
    <source>
        <dbReference type="PROSITE" id="PS52004"/>
    </source>
</evidence>
<sequence length="412" mass="43347">MDLYLSKPGVMSCAGNNIDELWQSVTGGNQRGIKKVTACNGEEYFAARIDDAILKPSTSRYEMKIMRIENTALEQIKADVKAAVSKYGAERVAVCVGSCDNGTEFSLAGHRKYFAEEKFPADYSLEIQGADYVATFVAEKFGLRGPVNTFSTACSSSAGAIIKAAEMIKGGIVDAAVVGGIDIASDTTLIGFSALEAVSSEITNPFSKNRHGITLGDGAAFFVMTKEPLSVVECPQGGRIETTSTTTVRLLGWGESADAYHMTSPDPSGAGAEKAIRRALENSGVAATNVGYINLHGTGTKFNDSMESIAVDKVFGADGIKVPVSTTKPVTGHTLGAAAALEAAICWKALVENNGKNNITLPVQVWDGERDEELPEINIVDSKSEAVKGDLKICLSNSFAFGGANACLVLGV</sequence>
<dbReference type="Pfam" id="PF00109">
    <property type="entry name" value="ketoacyl-synt"/>
    <property type="match status" value="1"/>
</dbReference>